<dbReference type="Pfam" id="PF08240">
    <property type="entry name" value="ADH_N"/>
    <property type="match status" value="1"/>
</dbReference>
<evidence type="ECO:0000256" key="10">
    <source>
        <dbReference type="SAM" id="MobiDB-lite"/>
    </source>
</evidence>
<dbReference type="SMART" id="SM00829">
    <property type="entry name" value="PKS_ER"/>
    <property type="match status" value="1"/>
</dbReference>
<dbReference type="InterPro" id="IPR011032">
    <property type="entry name" value="GroES-like_sf"/>
</dbReference>
<dbReference type="PANTHER" id="PTHR42940">
    <property type="entry name" value="ALCOHOL DEHYDROGENASE 1-RELATED"/>
    <property type="match status" value="1"/>
</dbReference>
<dbReference type="InterPro" id="IPR002328">
    <property type="entry name" value="ADH_Zn_CS"/>
</dbReference>
<reference evidence="12" key="2">
    <citation type="submission" date="2023-01" db="EMBL/GenBank/DDBJ databases">
        <authorList>
            <person name="Sun Q."/>
            <person name="Evtushenko L."/>
        </authorList>
    </citation>
    <scope>NUCLEOTIDE SEQUENCE</scope>
    <source>
        <strain evidence="12">VKM Ac-1069</strain>
    </source>
</reference>
<comment type="similarity">
    <text evidence="2 9">Belongs to the zinc-containing alcohol dehydrogenase family.</text>
</comment>
<evidence type="ECO:0000256" key="2">
    <source>
        <dbReference type="ARBA" id="ARBA00008072"/>
    </source>
</evidence>
<evidence type="ECO:0000256" key="8">
    <source>
        <dbReference type="ARBA" id="ARBA00049243"/>
    </source>
</evidence>
<evidence type="ECO:0000313" key="13">
    <source>
        <dbReference type="Proteomes" id="UP001143463"/>
    </source>
</evidence>
<organism evidence="12 13">
    <name type="scientific">Pseudonocardia halophobica</name>
    <dbReference type="NCBI Taxonomy" id="29401"/>
    <lineage>
        <taxon>Bacteria</taxon>
        <taxon>Bacillati</taxon>
        <taxon>Actinomycetota</taxon>
        <taxon>Actinomycetes</taxon>
        <taxon>Pseudonocardiales</taxon>
        <taxon>Pseudonocardiaceae</taxon>
        <taxon>Pseudonocardia</taxon>
    </lineage>
</organism>
<dbReference type="CDD" id="cd05284">
    <property type="entry name" value="arabinose_DH_like"/>
    <property type="match status" value="1"/>
</dbReference>
<evidence type="ECO:0000256" key="9">
    <source>
        <dbReference type="RuleBase" id="RU361277"/>
    </source>
</evidence>
<reference evidence="12" key="1">
    <citation type="journal article" date="2014" name="Int. J. Syst. Evol. Microbiol.">
        <title>Complete genome sequence of Corynebacterium casei LMG S-19264T (=DSM 44701T), isolated from a smear-ripened cheese.</title>
        <authorList>
            <consortium name="US DOE Joint Genome Institute (JGI-PGF)"/>
            <person name="Walter F."/>
            <person name="Albersmeier A."/>
            <person name="Kalinowski J."/>
            <person name="Ruckert C."/>
        </authorList>
    </citation>
    <scope>NUCLEOTIDE SEQUENCE</scope>
    <source>
        <strain evidence="12">VKM Ac-1069</strain>
    </source>
</reference>
<dbReference type="EC" id="1.1.1.1" evidence="3"/>
<keyword evidence="13" id="KW-1185">Reference proteome</keyword>
<proteinExistence type="inferred from homology"/>
<feature type="region of interest" description="Disordered" evidence="10">
    <location>
        <begin position="1"/>
        <end position="24"/>
    </location>
</feature>
<keyword evidence="5 9" id="KW-0862">Zinc</keyword>
<comment type="catalytic activity">
    <reaction evidence="8">
        <text>a primary alcohol + NAD(+) = an aldehyde + NADH + H(+)</text>
        <dbReference type="Rhea" id="RHEA:10736"/>
        <dbReference type="ChEBI" id="CHEBI:15378"/>
        <dbReference type="ChEBI" id="CHEBI:15734"/>
        <dbReference type="ChEBI" id="CHEBI:17478"/>
        <dbReference type="ChEBI" id="CHEBI:57540"/>
        <dbReference type="ChEBI" id="CHEBI:57945"/>
        <dbReference type="EC" id="1.1.1.1"/>
    </reaction>
</comment>
<comment type="cofactor">
    <cofactor evidence="1 9">
        <name>Zn(2+)</name>
        <dbReference type="ChEBI" id="CHEBI:29105"/>
    </cofactor>
</comment>
<dbReference type="GO" id="GO:0008270">
    <property type="term" value="F:zinc ion binding"/>
    <property type="evidence" value="ECO:0007669"/>
    <property type="project" value="InterPro"/>
</dbReference>
<dbReference type="GO" id="GO:0004022">
    <property type="term" value="F:alcohol dehydrogenase (NAD+) activity"/>
    <property type="evidence" value="ECO:0007669"/>
    <property type="project" value="UniProtKB-EC"/>
</dbReference>
<dbReference type="Gene3D" id="3.40.50.720">
    <property type="entry name" value="NAD(P)-binding Rossmann-like Domain"/>
    <property type="match status" value="1"/>
</dbReference>
<comment type="caution">
    <text evidence="12">The sequence shown here is derived from an EMBL/GenBank/DDBJ whole genome shotgun (WGS) entry which is preliminary data.</text>
</comment>
<dbReference type="InterPro" id="IPR036291">
    <property type="entry name" value="NAD(P)-bd_dom_sf"/>
</dbReference>
<accession>A0A9W6L562</accession>
<gene>
    <name evidence="12" type="primary">adh_3</name>
    <name evidence="12" type="ORF">GCM10017577_43800</name>
</gene>
<keyword evidence="6" id="KW-0560">Oxidoreductase</keyword>
<protein>
    <recommendedName>
        <fullName evidence="3">alcohol dehydrogenase</fullName>
        <ecNumber evidence="3">1.1.1.1</ecNumber>
    </recommendedName>
</protein>
<dbReference type="InterPro" id="IPR020843">
    <property type="entry name" value="ER"/>
</dbReference>
<dbReference type="InterPro" id="IPR013154">
    <property type="entry name" value="ADH-like_N"/>
</dbReference>
<evidence type="ECO:0000256" key="1">
    <source>
        <dbReference type="ARBA" id="ARBA00001947"/>
    </source>
</evidence>
<dbReference type="AlphaFoldDB" id="A0A9W6L562"/>
<evidence type="ECO:0000313" key="12">
    <source>
        <dbReference type="EMBL" id="GLL13237.1"/>
    </source>
</evidence>
<name>A0A9W6L562_9PSEU</name>
<sequence length="342" mass="35075">MRAVRLHSYGKPPQLDQVPEPEATGPHDVVVRVAGAGLCRTDLHIRDGWFAPAVPTDLPLTLGHENTGVVEAVGPEVQAVAPGDTVICHPQQSCGTCAACRIGDDMRCARGLSFTGLTRAGGFADLLLTTERGVLPLPAGLNAVDLAPHADAGLTAMHVARKAVPLLGPGTTVAVVGVGGLGHIGIQCLRALTAATIVAVDPDPEARALATESGAHHVLPVDGGEVDGVRDLTDGAGAHAVIDFVGEGDAVGTALAMVRPRGTYFIVGYGGELRVPTFALVLPEISVVGNAVGTFDDLRELVALAAAGGVTVRARRYSLDAFADAFADLEHGRMHGRGVLVP</sequence>
<evidence type="ECO:0000256" key="7">
    <source>
        <dbReference type="ARBA" id="ARBA00049164"/>
    </source>
</evidence>
<dbReference type="Gene3D" id="3.90.180.10">
    <property type="entry name" value="Medium-chain alcohol dehydrogenases, catalytic domain"/>
    <property type="match status" value="1"/>
</dbReference>
<evidence type="ECO:0000256" key="5">
    <source>
        <dbReference type="ARBA" id="ARBA00022833"/>
    </source>
</evidence>
<dbReference type="EMBL" id="BSFQ01000020">
    <property type="protein sequence ID" value="GLL13237.1"/>
    <property type="molecule type" value="Genomic_DNA"/>
</dbReference>
<dbReference type="RefSeq" id="WP_037044312.1">
    <property type="nucleotide sequence ID" value="NZ_BAAAUZ010000017.1"/>
</dbReference>
<feature type="domain" description="Enoyl reductase (ER)" evidence="11">
    <location>
        <begin position="10"/>
        <end position="340"/>
    </location>
</feature>
<dbReference type="PROSITE" id="PS00059">
    <property type="entry name" value="ADH_ZINC"/>
    <property type="match status" value="1"/>
</dbReference>
<keyword evidence="4 9" id="KW-0479">Metal-binding</keyword>
<dbReference type="PANTHER" id="PTHR42940:SF8">
    <property type="entry name" value="VACUOLAR PROTEIN SORTING-ASSOCIATED PROTEIN 11"/>
    <property type="match status" value="1"/>
</dbReference>
<dbReference type="SUPFAM" id="SSF51735">
    <property type="entry name" value="NAD(P)-binding Rossmann-fold domains"/>
    <property type="match status" value="1"/>
</dbReference>
<dbReference type="InterPro" id="IPR013149">
    <property type="entry name" value="ADH-like_C"/>
</dbReference>
<evidence type="ECO:0000256" key="6">
    <source>
        <dbReference type="ARBA" id="ARBA00023002"/>
    </source>
</evidence>
<evidence type="ECO:0000256" key="3">
    <source>
        <dbReference type="ARBA" id="ARBA00013190"/>
    </source>
</evidence>
<dbReference type="SUPFAM" id="SSF50129">
    <property type="entry name" value="GroES-like"/>
    <property type="match status" value="1"/>
</dbReference>
<evidence type="ECO:0000259" key="11">
    <source>
        <dbReference type="SMART" id="SM00829"/>
    </source>
</evidence>
<comment type="catalytic activity">
    <reaction evidence="7">
        <text>a secondary alcohol + NAD(+) = a ketone + NADH + H(+)</text>
        <dbReference type="Rhea" id="RHEA:10740"/>
        <dbReference type="ChEBI" id="CHEBI:15378"/>
        <dbReference type="ChEBI" id="CHEBI:17087"/>
        <dbReference type="ChEBI" id="CHEBI:35681"/>
        <dbReference type="ChEBI" id="CHEBI:57540"/>
        <dbReference type="ChEBI" id="CHEBI:57945"/>
        <dbReference type="EC" id="1.1.1.1"/>
    </reaction>
</comment>
<dbReference type="Proteomes" id="UP001143463">
    <property type="component" value="Unassembled WGS sequence"/>
</dbReference>
<evidence type="ECO:0000256" key="4">
    <source>
        <dbReference type="ARBA" id="ARBA00022723"/>
    </source>
</evidence>
<dbReference type="Pfam" id="PF00107">
    <property type="entry name" value="ADH_zinc_N"/>
    <property type="match status" value="1"/>
</dbReference>